<evidence type="ECO:0000256" key="7">
    <source>
        <dbReference type="ARBA" id="ARBA00022833"/>
    </source>
</evidence>
<gene>
    <name evidence="12" type="ORF">GQ607_007460</name>
</gene>
<sequence>MKPAIKVSSILILIPVLSSQVPPNQVSGPPSKMQFKTLVLSALAVASGAFAQRSCGTPSPSEEQIEVAERLMLKEENARVAGNSSRLAPINVNVYWHVIARSQTVANGYLTQATLDEQLDVLNTAFAPHDVQFSQAGADWTINTQWASDSAELTMKRSLRKGTYADLNVYFIPGTPYLGYAYFPQTVSTGSSAFYYDGVVIRSSAVPGGSLAQYNLGHTATHEIGHWLGLYHTFEGYQCGGNGDYVSDTPFESEEAYNCEIGRDTCPTLAGTDPVTNYMDYSDDDCFTHFTDGQETRMHSYWDTYRASYQ</sequence>
<evidence type="ECO:0000256" key="8">
    <source>
        <dbReference type="ARBA" id="ARBA00023049"/>
    </source>
</evidence>
<dbReference type="SUPFAM" id="SSF55486">
    <property type="entry name" value="Metalloproteases ('zincins'), catalytic domain"/>
    <property type="match status" value="1"/>
</dbReference>
<evidence type="ECO:0000313" key="12">
    <source>
        <dbReference type="EMBL" id="KAF0325426.1"/>
    </source>
</evidence>
<evidence type="ECO:0000256" key="5">
    <source>
        <dbReference type="ARBA" id="ARBA00022729"/>
    </source>
</evidence>
<keyword evidence="8 12" id="KW-0482">Metalloprotease</keyword>
<keyword evidence="3 12" id="KW-0645">Protease</keyword>
<dbReference type="GO" id="GO:0046872">
    <property type="term" value="F:metal ion binding"/>
    <property type="evidence" value="ECO:0007669"/>
    <property type="project" value="UniProtKB-KW"/>
</dbReference>
<evidence type="ECO:0000256" key="3">
    <source>
        <dbReference type="ARBA" id="ARBA00022670"/>
    </source>
</evidence>
<feature type="signal peptide" evidence="10">
    <location>
        <begin position="1"/>
        <end position="19"/>
    </location>
</feature>
<dbReference type="Pfam" id="PF05572">
    <property type="entry name" value="Peptidase_M43"/>
    <property type="match status" value="1"/>
</dbReference>
<dbReference type="OrthoDB" id="536211at2759"/>
<feature type="chain" id="PRO_5034308474" evidence="10">
    <location>
        <begin position="20"/>
        <end position="310"/>
    </location>
</feature>
<keyword evidence="6" id="KW-0378">Hydrolase</keyword>
<evidence type="ECO:0000313" key="13">
    <source>
        <dbReference type="Proteomes" id="UP000434172"/>
    </source>
</evidence>
<dbReference type="AlphaFoldDB" id="A0A8H3WAP7"/>
<evidence type="ECO:0000256" key="6">
    <source>
        <dbReference type="ARBA" id="ARBA00022801"/>
    </source>
</evidence>
<comment type="similarity">
    <text evidence="2">Belongs to the peptidase M43B family.</text>
</comment>
<evidence type="ECO:0000256" key="10">
    <source>
        <dbReference type="SAM" id="SignalP"/>
    </source>
</evidence>
<accession>A0A8H3WAP7</accession>
<organism evidence="12 13">
    <name type="scientific">Colletotrichum asianum</name>
    <dbReference type="NCBI Taxonomy" id="702518"/>
    <lineage>
        <taxon>Eukaryota</taxon>
        <taxon>Fungi</taxon>
        <taxon>Dikarya</taxon>
        <taxon>Ascomycota</taxon>
        <taxon>Pezizomycotina</taxon>
        <taxon>Sordariomycetes</taxon>
        <taxon>Hypocreomycetidae</taxon>
        <taxon>Glomerellales</taxon>
        <taxon>Glomerellaceae</taxon>
        <taxon>Colletotrichum</taxon>
        <taxon>Colletotrichum gloeosporioides species complex</taxon>
    </lineage>
</organism>
<dbReference type="Gene3D" id="3.40.390.10">
    <property type="entry name" value="Collagenase (Catalytic Domain)"/>
    <property type="match status" value="1"/>
</dbReference>
<feature type="domain" description="Peptidase M43 pregnancy-associated plasma-A" evidence="11">
    <location>
        <begin position="212"/>
        <end position="300"/>
    </location>
</feature>
<protein>
    <submittedName>
        <fullName evidence="12">Metalloprotease</fullName>
    </submittedName>
</protein>
<evidence type="ECO:0000256" key="2">
    <source>
        <dbReference type="ARBA" id="ARBA00008721"/>
    </source>
</evidence>
<proteinExistence type="inferred from homology"/>
<dbReference type="PANTHER" id="PTHR47466">
    <property type="match status" value="1"/>
</dbReference>
<keyword evidence="9" id="KW-1015">Disulfide bond</keyword>
<evidence type="ECO:0000256" key="4">
    <source>
        <dbReference type="ARBA" id="ARBA00022723"/>
    </source>
</evidence>
<evidence type="ECO:0000259" key="11">
    <source>
        <dbReference type="Pfam" id="PF05572"/>
    </source>
</evidence>
<dbReference type="CDD" id="cd04275">
    <property type="entry name" value="ZnMc_pappalysin_like"/>
    <property type="match status" value="1"/>
</dbReference>
<keyword evidence="13" id="KW-1185">Reference proteome</keyword>
<dbReference type="InterPro" id="IPR024079">
    <property type="entry name" value="MetalloPept_cat_dom_sf"/>
</dbReference>
<dbReference type="GO" id="GO:0008237">
    <property type="term" value="F:metallopeptidase activity"/>
    <property type="evidence" value="ECO:0007669"/>
    <property type="project" value="UniProtKB-KW"/>
</dbReference>
<keyword evidence="7" id="KW-0862">Zinc</keyword>
<keyword evidence="4" id="KW-0479">Metal-binding</keyword>
<dbReference type="InterPro" id="IPR008754">
    <property type="entry name" value="Peptidase_M43"/>
</dbReference>
<name>A0A8H3WAP7_9PEZI</name>
<evidence type="ECO:0000256" key="9">
    <source>
        <dbReference type="ARBA" id="ARBA00023157"/>
    </source>
</evidence>
<dbReference type="EMBL" id="WOWK01000037">
    <property type="protein sequence ID" value="KAF0325426.1"/>
    <property type="molecule type" value="Genomic_DNA"/>
</dbReference>
<keyword evidence="5 10" id="KW-0732">Signal</keyword>
<dbReference type="GO" id="GO:0006508">
    <property type="term" value="P:proteolysis"/>
    <property type="evidence" value="ECO:0007669"/>
    <property type="project" value="UniProtKB-KW"/>
</dbReference>
<dbReference type="Proteomes" id="UP000434172">
    <property type="component" value="Unassembled WGS sequence"/>
</dbReference>
<evidence type="ECO:0000256" key="1">
    <source>
        <dbReference type="ARBA" id="ARBA00003174"/>
    </source>
</evidence>
<comment type="caution">
    <text evidence="12">The sequence shown here is derived from an EMBL/GenBank/DDBJ whole genome shotgun (WGS) entry which is preliminary data.</text>
</comment>
<comment type="function">
    <text evidence="1">Secreted metalloproteinase that allows assimilation of proteinaceous substrates.</text>
</comment>
<reference evidence="12 13" key="1">
    <citation type="submission" date="2019-12" db="EMBL/GenBank/DDBJ databases">
        <title>A genome sequence resource for the geographically widespread anthracnose pathogen Colletotrichum asianum.</title>
        <authorList>
            <person name="Meng Y."/>
        </authorList>
    </citation>
    <scope>NUCLEOTIDE SEQUENCE [LARGE SCALE GENOMIC DNA]</scope>
    <source>
        <strain evidence="12 13">ICMP 18580</strain>
    </source>
</reference>
<dbReference type="PANTHER" id="PTHR47466:SF1">
    <property type="entry name" value="METALLOPROTEASE MEP1 (AFU_ORTHOLOGUE AFUA_1G07730)-RELATED"/>
    <property type="match status" value="1"/>
</dbReference>